<dbReference type="SUPFAM" id="SSF50129">
    <property type="entry name" value="GroES-like"/>
    <property type="match status" value="1"/>
</dbReference>
<feature type="domain" description="Enoyl reductase (ER)" evidence="7">
    <location>
        <begin position="19"/>
        <end position="345"/>
    </location>
</feature>
<evidence type="ECO:0000256" key="5">
    <source>
        <dbReference type="ARBA" id="ARBA00023002"/>
    </source>
</evidence>
<dbReference type="Proteomes" id="UP001500909">
    <property type="component" value="Unassembled WGS sequence"/>
</dbReference>
<organism evidence="8 9">
    <name type="scientific">Streptomyces olivaceiscleroticus</name>
    <dbReference type="NCBI Taxonomy" id="68245"/>
    <lineage>
        <taxon>Bacteria</taxon>
        <taxon>Bacillati</taxon>
        <taxon>Actinomycetota</taxon>
        <taxon>Actinomycetes</taxon>
        <taxon>Kitasatosporales</taxon>
        <taxon>Streptomycetaceae</taxon>
        <taxon>Streptomyces</taxon>
    </lineage>
</organism>
<dbReference type="Pfam" id="PF08240">
    <property type="entry name" value="ADH_N"/>
    <property type="match status" value="1"/>
</dbReference>
<dbReference type="RefSeq" id="WP_052865447.1">
    <property type="nucleotide sequence ID" value="NZ_BAAABY010000007.1"/>
</dbReference>
<keyword evidence="4 6" id="KW-0862">Zinc</keyword>
<dbReference type="PANTHER" id="PTHR43161:SF9">
    <property type="entry name" value="SORBITOL DEHYDROGENASE"/>
    <property type="match status" value="1"/>
</dbReference>
<dbReference type="InterPro" id="IPR036291">
    <property type="entry name" value="NAD(P)-bd_dom_sf"/>
</dbReference>
<dbReference type="Gene3D" id="3.90.180.10">
    <property type="entry name" value="Medium-chain alcohol dehydrogenases, catalytic domain"/>
    <property type="match status" value="1"/>
</dbReference>
<dbReference type="InterPro" id="IPR002328">
    <property type="entry name" value="ADH_Zn_CS"/>
</dbReference>
<reference evidence="8 9" key="1">
    <citation type="journal article" date="2019" name="Int. J. Syst. Evol. Microbiol.">
        <title>The Global Catalogue of Microorganisms (GCM) 10K type strain sequencing project: providing services to taxonomists for standard genome sequencing and annotation.</title>
        <authorList>
            <consortium name="The Broad Institute Genomics Platform"/>
            <consortium name="The Broad Institute Genome Sequencing Center for Infectious Disease"/>
            <person name="Wu L."/>
            <person name="Ma J."/>
        </authorList>
    </citation>
    <scope>NUCLEOTIDE SEQUENCE [LARGE SCALE GENOMIC DNA]</scope>
    <source>
        <strain evidence="8 9">JCM 4805</strain>
    </source>
</reference>
<dbReference type="InterPro" id="IPR045306">
    <property type="entry name" value="SDH-like"/>
</dbReference>
<evidence type="ECO:0000313" key="8">
    <source>
        <dbReference type="EMBL" id="GAA0446333.1"/>
    </source>
</evidence>
<protein>
    <submittedName>
        <fullName evidence="8">NAD(P)-dependent alcohol dehydrogenase</fullName>
    </submittedName>
</protein>
<dbReference type="InterPro" id="IPR013154">
    <property type="entry name" value="ADH-like_N"/>
</dbReference>
<dbReference type="InterPro" id="IPR013149">
    <property type="entry name" value="ADH-like_C"/>
</dbReference>
<evidence type="ECO:0000256" key="4">
    <source>
        <dbReference type="ARBA" id="ARBA00022833"/>
    </source>
</evidence>
<dbReference type="InterPro" id="IPR020843">
    <property type="entry name" value="ER"/>
</dbReference>
<dbReference type="PROSITE" id="PS00059">
    <property type="entry name" value="ADH_ZINC"/>
    <property type="match status" value="1"/>
</dbReference>
<name>A0ABN0ZG70_9ACTN</name>
<sequence>MPTTAQYAVPETMRAAVLVAPKQLEIQERPVPRPGPGQVLVRVEAVGVCGSDVHYYEHGRIGDFVVRAPMVLGHEPGGTVVALGPGADRHTVGRPVSIEPGVPCGRCAQCRHGRYNLCPDVSFYATPPVDGALCEYVAVDEDFAHPVPESLGAEGAALLEPLSVGVWASRKGRVGPGSRVLVTGAGPIGLVALQTARAFGASEVVVTDVAPERLAVARELGATTTVDARTTRLADTGYEPDVLLECSGAPAAAEEGLRALGRAGRAVLVGMGGDTIPLPLAHVQNFEIEVTGTFRYANTWPTAVALAAAGEVDLARLVTHRYGLEDSVAALTAGAADPTAIKAVVCPQPGARPRTGA</sequence>
<comment type="similarity">
    <text evidence="2 6">Belongs to the zinc-containing alcohol dehydrogenase family.</text>
</comment>
<comment type="caution">
    <text evidence="8">The sequence shown here is derived from an EMBL/GenBank/DDBJ whole genome shotgun (WGS) entry which is preliminary data.</text>
</comment>
<dbReference type="InterPro" id="IPR011032">
    <property type="entry name" value="GroES-like_sf"/>
</dbReference>
<keyword evidence="9" id="KW-1185">Reference proteome</keyword>
<dbReference type="EMBL" id="BAAABY010000007">
    <property type="protein sequence ID" value="GAA0446333.1"/>
    <property type="molecule type" value="Genomic_DNA"/>
</dbReference>
<keyword evidence="3 6" id="KW-0479">Metal-binding</keyword>
<gene>
    <name evidence="8" type="ORF">GCM10010361_07810</name>
</gene>
<evidence type="ECO:0000256" key="2">
    <source>
        <dbReference type="ARBA" id="ARBA00008072"/>
    </source>
</evidence>
<evidence type="ECO:0000256" key="3">
    <source>
        <dbReference type="ARBA" id="ARBA00022723"/>
    </source>
</evidence>
<evidence type="ECO:0000259" key="7">
    <source>
        <dbReference type="SMART" id="SM00829"/>
    </source>
</evidence>
<evidence type="ECO:0000256" key="6">
    <source>
        <dbReference type="RuleBase" id="RU361277"/>
    </source>
</evidence>
<accession>A0ABN0ZG70</accession>
<dbReference type="PANTHER" id="PTHR43161">
    <property type="entry name" value="SORBITOL DEHYDROGENASE"/>
    <property type="match status" value="1"/>
</dbReference>
<proteinExistence type="inferred from homology"/>
<dbReference type="SMART" id="SM00829">
    <property type="entry name" value="PKS_ER"/>
    <property type="match status" value="1"/>
</dbReference>
<evidence type="ECO:0000313" key="9">
    <source>
        <dbReference type="Proteomes" id="UP001500909"/>
    </source>
</evidence>
<dbReference type="CDD" id="cd05285">
    <property type="entry name" value="sorbitol_DH"/>
    <property type="match status" value="1"/>
</dbReference>
<dbReference type="SUPFAM" id="SSF51735">
    <property type="entry name" value="NAD(P)-binding Rossmann-fold domains"/>
    <property type="match status" value="1"/>
</dbReference>
<comment type="cofactor">
    <cofactor evidence="1 6">
        <name>Zn(2+)</name>
        <dbReference type="ChEBI" id="CHEBI:29105"/>
    </cofactor>
</comment>
<dbReference type="Pfam" id="PF00107">
    <property type="entry name" value="ADH_zinc_N"/>
    <property type="match status" value="1"/>
</dbReference>
<keyword evidence="5" id="KW-0560">Oxidoreductase</keyword>
<evidence type="ECO:0000256" key="1">
    <source>
        <dbReference type="ARBA" id="ARBA00001947"/>
    </source>
</evidence>
<dbReference type="Gene3D" id="3.40.50.720">
    <property type="entry name" value="NAD(P)-binding Rossmann-like Domain"/>
    <property type="match status" value="1"/>
</dbReference>